<dbReference type="EMBL" id="JACEFO010000338">
    <property type="protein sequence ID" value="KAF8775008.1"/>
    <property type="molecule type" value="Genomic_DNA"/>
</dbReference>
<dbReference type="Proteomes" id="UP000636709">
    <property type="component" value="Unassembled WGS sequence"/>
</dbReference>
<dbReference type="OrthoDB" id="2095648at2759"/>
<keyword evidence="3" id="KW-1185">Reference proteome</keyword>
<dbReference type="AlphaFoldDB" id="A0A835FS89"/>
<evidence type="ECO:0000313" key="3">
    <source>
        <dbReference type="Proteomes" id="UP000636709"/>
    </source>
</evidence>
<proteinExistence type="predicted"/>
<keyword evidence="1" id="KW-1133">Transmembrane helix</keyword>
<comment type="caution">
    <text evidence="2">The sequence shown here is derived from an EMBL/GenBank/DDBJ whole genome shotgun (WGS) entry which is preliminary data.</text>
</comment>
<dbReference type="SUPFAM" id="SSF52047">
    <property type="entry name" value="RNI-like"/>
    <property type="match status" value="1"/>
</dbReference>
<keyword evidence="1" id="KW-0472">Membrane</keyword>
<dbReference type="PANTHER" id="PTHR38926:SF71">
    <property type="entry name" value="OS08G0194350 PROTEIN"/>
    <property type="match status" value="1"/>
</dbReference>
<feature type="transmembrane region" description="Helical" evidence="1">
    <location>
        <begin position="27"/>
        <end position="48"/>
    </location>
</feature>
<dbReference type="InterPro" id="IPR032675">
    <property type="entry name" value="LRR_dom_sf"/>
</dbReference>
<dbReference type="Gene3D" id="3.80.10.10">
    <property type="entry name" value="Ribonuclease Inhibitor"/>
    <property type="match status" value="1"/>
</dbReference>
<dbReference type="PANTHER" id="PTHR38926">
    <property type="entry name" value="F-BOX DOMAIN CONTAINING PROTEIN, EXPRESSED"/>
    <property type="match status" value="1"/>
</dbReference>
<reference evidence="2" key="1">
    <citation type="submission" date="2020-07" db="EMBL/GenBank/DDBJ databases">
        <title>Genome sequence and genetic diversity analysis of an under-domesticated orphan crop, white fonio (Digitaria exilis).</title>
        <authorList>
            <person name="Bennetzen J.L."/>
            <person name="Chen S."/>
            <person name="Ma X."/>
            <person name="Wang X."/>
            <person name="Yssel A.E.J."/>
            <person name="Chaluvadi S.R."/>
            <person name="Johnson M."/>
            <person name="Gangashetty P."/>
            <person name="Hamidou F."/>
            <person name="Sanogo M.D."/>
            <person name="Zwaenepoel A."/>
            <person name="Wallace J."/>
            <person name="Van De Peer Y."/>
            <person name="Van Deynze A."/>
        </authorList>
    </citation>
    <scope>NUCLEOTIDE SEQUENCE</scope>
    <source>
        <tissue evidence="2">Leaves</tissue>
    </source>
</reference>
<protein>
    <submittedName>
        <fullName evidence="2">Uncharacterized protein</fullName>
    </submittedName>
</protein>
<sequence>MESPMAEDVRAPEAASARDWSELPLDALALVFSNLGAVEILMGAGLACPQLRRFMMHKDWSLAYTNYLKFGREVLGVAKMHELRSLILLCCDVTREQLVCMLDGCTHLDLLDLRGCPKLGGDNDLKARCAGISSVKLPRRRYDRDYDAIQYARRWSDYLLSDSDY</sequence>
<evidence type="ECO:0000256" key="1">
    <source>
        <dbReference type="SAM" id="Phobius"/>
    </source>
</evidence>
<name>A0A835FS89_9POAL</name>
<evidence type="ECO:0000313" key="2">
    <source>
        <dbReference type="EMBL" id="KAF8775008.1"/>
    </source>
</evidence>
<accession>A0A835FS89</accession>
<gene>
    <name evidence="2" type="ORF">HU200_005057</name>
</gene>
<organism evidence="2 3">
    <name type="scientific">Digitaria exilis</name>
    <dbReference type="NCBI Taxonomy" id="1010633"/>
    <lineage>
        <taxon>Eukaryota</taxon>
        <taxon>Viridiplantae</taxon>
        <taxon>Streptophyta</taxon>
        <taxon>Embryophyta</taxon>
        <taxon>Tracheophyta</taxon>
        <taxon>Spermatophyta</taxon>
        <taxon>Magnoliopsida</taxon>
        <taxon>Liliopsida</taxon>
        <taxon>Poales</taxon>
        <taxon>Poaceae</taxon>
        <taxon>PACMAD clade</taxon>
        <taxon>Panicoideae</taxon>
        <taxon>Panicodae</taxon>
        <taxon>Paniceae</taxon>
        <taxon>Anthephorinae</taxon>
        <taxon>Digitaria</taxon>
    </lineage>
</organism>
<keyword evidence="1" id="KW-0812">Transmembrane</keyword>